<dbReference type="PANTHER" id="PTHR32024">
    <property type="entry name" value="TRK SYSTEM POTASSIUM UPTAKE PROTEIN TRKG-RELATED"/>
    <property type="match status" value="1"/>
</dbReference>
<protein>
    <submittedName>
        <fullName evidence="9">Trk-type K+ transport system, membrane component</fullName>
    </submittedName>
</protein>
<evidence type="ECO:0000256" key="5">
    <source>
        <dbReference type="ARBA" id="ARBA00022989"/>
    </source>
</evidence>
<dbReference type="GO" id="GO:0005886">
    <property type="term" value="C:plasma membrane"/>
    <property type="evidence" value="ECO:0007669"/>
    <property type="project" value="UniProtKB-SubCell"/>
</dbReference>
<keyword evidence="5 8" id="KW-1133">Transmembrane helix</keyword>
<evidence type="ECO:0000256" key="8">
    <source>
        <dbReference type="SAM" id="Phobius"/>
    </source>
</evidence>
<comment type="subcellular location">
    <subcellularLocation>
        <location evidence="1">Cell membrane</location>
        <topology evidence="1">Multi-pass membrane protein</topology>
    </subcellularLocation>
</comment>
<dbReference type="PANTHER" id="PTHR32024:SF1">
    <property type="entry name" value="KTR SYSTEM POTASSIUM UPTAKE PROTEIN B"/>
    <property type="match status" value="1"/>
</dbReference>
<keyword evidence="6" id="KW-0406">Ion transport</keyword>
<keyword evidence="3" id="KW-1003">Cell membrane</keyword>
<evidence type="ECO:0000256" key="3">
    <source>
        <dbReference type="ARBA" id="ARBA00022475"/>
    </source>
</evidence>
<evidence type="ECO:0000256" key="1">
    <source>
        <dbReference type="ARBA" id="ARBA00004651"/>
    </source>
</evidence>
<evidence type="ECO:0000256" key="4">
    <source>
        <dbReference type="ARBA" id="ARBA00022692"/>
    </source>
</evidence>
<dbReference type="Pfam" id="PF02386">
    <property type="entry name" value="TrkH"/>
    <property type="match status" value="1"/>
</dbReference>
<feature type="transmembrane region" description="Helical" evidence="8">
    <location>
        <begin position="86"/>
        <end position="108"/>
    </location>
</feature>
<comment type="caution">
    <text evidence="9">The sequence shown here is derived from an EMBL/GenBank/DDBJ whole genome shotgun (WGS) entry which is preliminary data.</text>
</comment>
<evidence type="ECO:0000256" key="6">
    <source>
        <dbReference type="ARBA" id="ARBA00023065"/>
    </source>
</evidence>
<dbReference type="AlphaFoldDB" id="K1S4R0"/>
<proteinExistence type="predicted"/>
<dbReference type="InterPro" id="IPR003445">
    <property type="entry name" value="Cat_transpt"/>
</dbReference>
<dbReference type="EMBL" id="AJWZ01009736">
    <property type="protein sequence ID" value="EKC50439.1"/>
    <property type="molecule type" value="Genomic_DNA"/>
</dbReference>
<accession>K1S4R0</accession>
<name>K1S4R0_9ZZZZ</name>
<sequence>KEGVKREMWSIKLRYRKQWSSFEIIILGFAGVILAGALLLMLPVASREGNVTPFTETLFTATSAACVTGLAVRDTGSYWSVFGQSVILLLIQIGGLGVVTIAVSIAMLSGRKFP</sequence>
<organism evidence="9">
    <name type="scientific">human gut metagenome</name>
    <dbReference type="NCBI Taxonomy" id="408170"/>
    <lineage>
        <taxon>unclassified sequences</taxon>
        <taxon>metagenomes</taxon>
        <taxon>organismal metagenomes</taxon>
    </lineage>
</organism>
<evidence type="ECO:0000256" key="2">
    <source>
        <dbReference type="ARBA" id="ARBA00022448"/>
    </source>
</evidence>
<dbReference type="GO" id="GO:0030001">
    <property type="term" value="P:metal ion transport"/>
    <property type="evidence" value="ECO:0007669"/>
    <property type="project" value="UniProtKB-ARBA"/>
</dbReference>
<reference evidence="9" key="1">
    <citation type="journal article" date="2013" name="Environ. Microbiol.">
        <title>Microbiota from the distal guts of lean and obese adolescents exhibit partial functional redundancy besides clear differences in community structure.</title>
        <authorList>
            <person name="Ferrer M."/>
            <person name="Ruiz A."/>
            <person name="Lanza F."/>
            <person name="Haange S.B."/>
            <person name="Oberbach A."/>
            <person name="Till H."/>
            <person name="Bargiela R."/>
            <person name="Campoy C."/>
            <person name="Segura M.T."/>
            <person name="Richter M."/>
            <person name="von Bergen M."/>
            <person name="Seifert J."/>
            <person name="Suarez A."/>
        </authorList>
    </citation>
    <scope>NUCLEOTIDE SEQUENCE</scope>
</reference>
<evidence type="ECO:0000313" key="9">
    <source>
        <dbReference type="EMBL" id="EKC50439.1"/>
    </source>
</evidence>
<evidence type="ECO:0000256" key="7">
    <source>
        <dbReference type="ARBA" id="ARBA00023136"/>
    </source>
</evidence>
<gene>
    <name evidence="9" type="ORF">OBE_14133</name>
</gene>
<feature type="non-terminal residue" evidence="9">
    <location>
        <position position="1"/>
    </location>
</feature>
<feature type="transmembrane region" description="Helical" evidence="8">
    <location>
        <begin position="21"/>
        <end position="45"/>
    </location>
</feature>
<dbReference type="GO" id="GO:0008324">
    <property type="term" value="F:monoatomic cation transmembrane transporter activity"/>
    <property type="evidence" value="ECO:0007669"/>
    <property type="project" value="InterPro"/>
</dbReference>
<keyword evidence="4 8" id="KW-0812">Transmembrane</keyword>
<keyword evidence="7 8" id="KW-0472">Membrane</keyword>
<keyword evidence="2" id="KW-0813">Transport</keyword>